<comment type="caution">
    <text evidence="2">The sequence shown here is derived from an EMBL/GenBank/DDBJ whole genome shotgun (WGS) entry which is preliminary data.</text>
</comment>
<evidence type="ECO:0000256" key="1">
    <source>
        <dbReference type="SAM" id="MobiDB-lite"/>
    </source>
</evidence>
<reference evidence="2 3" key="1">
    <citation type="journal article" date="2020" name="BMC Genomics">
        <title>Intraspecific diversification of the crop wild relative Brassica cretica Lam. using demographic model selection.</title>
        <authorList>
            <person name="Kioukis A."/>
            <person name="Michalopoulou V.A."/>
            <person name="Briers L."/>
            <person name="Pirintsos S."/>
            <person name="Studholme D.J."/>
            <person name="Pavlidis P."/>
            <person name="Sarris P.F."/>
        </authorList>
    </citation>
    <scope>NUCLEOTIDE SEQUENCE [LARGE SCALE GENOMIC DNA]</scope>
    <source>
        <strain evidence="3">cv. PFS-1207/04</strain>
    </source>
</reference>
<evidence type="ECO:0000313" key="3">
    <source>
        <dbReference type="Proteomes" id="UP000266723"/>
    </source>
</evidence>
<organism evidence="2 3">
    <name type="scientific">Brassica cretica</name>
    <name type="common">Mustard</name>
    <dbReference type="NCBI Taxonomy" id="69181"/>
    <lineage>
        <taxon>Eukaryota</taxon>
        <taxon>Viridiplantae</taxon>
        <taxon>Streptophyta</taxon>
        <taxon>Embryophyta</taxon>
        <taxon>Tracheophyta</taxon>
        <taxon>Spermatophyta</taxon>
        <taxon>Magnoliopsida</taxon>
        <taxon>eudicotyledons</taxon>
        <taxon>Gunneridae</taxon>
        <taxon>Pentapetalae</taxon>
        <taxon>rosids</taxon>
        <taxon>malvids</taxon>
        <taxon>Brassicales</taxon>
        <taxon>Brassicaceae</taxon>
        <taxon>Brassiceae</taxon>
        <taxon>Brassica</taxon>
    </lineage>
</organism>
<sequence>MYLGEHLADDMISSLNYDLEETGELKPKVEEEKKEDEIIASDVELEGDTVNKDPGCVKGNDDMHKQRKKMRRSEGAVVVLEMDGTSLTVIDVWSDGDMYNIYIYI</sequence>
<gene>
    <name evidence="2" type="ORF">DY000_02012986</name>
</gene>
<keyword evidence="3" id="KW-1185">Reference proteome</keyword>
<accession>A0ABQ7D3H7</accession>
<evidence type="ECO:0000313" key="2">
    <source>
        <dbReference type="EMBL" id="KAF3566219.1"/>
    </source>
</evidence>
<dbReference type="EMBL" id="QGKV02000759">
    <property type="protein sequence ID" value="KAF3566219.1"/>
    <property type="molecule type" value="Genomic_DNA"/>
</dbReference>
<proteinExistence type="predicted"/>
<name>A0ABQ7D3H7_BRACR</name>
<dbReference type="Proteomes" id="UP000266723">
    <property type="component" value="Unassembled WGS sequence"/>
</dbReference>
<feature type="region of interest" description="Disordered" evidence="1">
    <location>
        <begin position="49"/>
        <end position="68"/>
    </location>
</feature>
<protein>
    <submittedName>
        <fullName evidence="2">Uncharacterized protein</fullName>
    </submittedName>
</protein>